<dbReference type="Pfam" id="PF05523">
    <property type="entry name" value="FdtA"/>
    <property type="match status" value="1"/>
</dbReference>
<gene>
    <name evidence="2" type="ORF">VIBC2010_20230</name>
</gene>
<dbReference type="Proteomes" id="UP000002943">
    <property type="component" value="Unassembled WGS sequence"/>
</dbReference>
<proteinExistence type="predicted"/>
<evidence type="ECO:0000259" key="1">
    <source>
        <dbReference type="Pfam" id="PF05523"/>
    </source>
</evidence>
<dbReference type="AlphaFoldDB" id="E3BJ56"/>
<name>E3BJ56_9VIBR</name>
<feature type="domain" description="Sugar 3,4-ketoisomerase QdtA cupin" evidence="1">
    <location>
        <begin position="6"/>
        <end position="131"/>
    </location>
</feature>
<evidence type="ECO:0000313" key="2">
    <source>
        <dbReference type="EMBL" id="EFP96982.1"/>
    </source>
</evidence>
<keyword evidence="3" id="KW-1185">Reference proteome</keyword>
<dbReference type="Gene3D" id="2.60.120.10">
    <property type="entry name" value="Jelly Rolls"/>
    <property type="match status" value="1"/>
</dbReference>
<protein>
    <submittedName>
        <fullName evidence="2">WxcM domain-containing protein</fullName>
    </submittedName>
</protein>
<dbReference type="InterPro" id="IPR011051">
    <property type="entry name" value="RmlC_Cupin_sf"/>
</dbReference>
<dbReference type="STRING" id="796620.VIBC2010_20230"/>
<dbReference type="CDD" id="cd20292">
    <property type="entry name" value="cupin_QdtA-like"/>
    <property type="match status" value="1"/>
</dbReference>
<organism evidence="2 3">
    <name type="scientific">Vibrio caribbeanicus ATCC BAA-2122</name>
    <dbReference type="NCBI Taxonomy" id="796620"/>
    <lineage>
        <taxon>Bacteria</taxon>
        <taxon>Pseudomonadati</taxon>
        <taxon>Pseudomonadota</taxon>
        <taxon>Gammaproteobacteria</taxon>
        <taxon>Vibrionales</taxon>
        <taxon>Vibrionaceae</taxon>
        <taxon>Vibrio</taxon>
    </lineage>
</organism>
<dbReference type="InterPro" id="IPR014710">
    <property type="entry name" value="RmlC-like_jellyroll"/>
</dbReference>
<accession>E3BJ56</accession>
<dbReference type="eggNOG" id="COG1898">
    <property type="taxonomic scope" value="Bacteria"/>
</dbReference>
<dbReference type="RefSeq" id="WP_009601052.1">
    <property type="nucleotide sequence ID" value="NZ_AEIU01000068.1"/>
</dbReference>
<dbReference type="InterPro" id="IPR008894">
    <property type="entry name" value="QdtA_cupin_dom"/>
</dbReference>
<comment type="caution">
    <text evidence="2">The sequence shown here is derived from an EMBL/GenBank/DDBJ whole genome shotgun (WGS) entry which is preliminary data.</text>
</comment>
<reference evidence="2 3" key="1">
    <citation type="journal article" date="2012" name="Int. J. Syst. Evol. Microbiol.">
        <title>Vibrio caribbeanicus sp. nov., isolated from the marine sponge Scleritoderma cyanea.</title>
        <authorList>
            <person name="Hoffmann M."/>
            <person name="Monday S.R."/>
            <person name="Allard M.W."/>
            <person name="Strain E.A."/>
            <person name="Whittaker P."/>
            <person name="Naum M."/>
            <person name="McCarthy P.J."/>
            <person name="Lopez J.V."/>
            <person name="Fischer M."/>
            <person name="Brown E.W."/>
        </authorList>
    </citation>
    <scope>NUCLEOTIDE SEQUENCE [LARGE SCALE GENOMIC DNA]</scope>
    <source>
        <strain evidence="2 3">ATCC BAA-2122</strain>
    </source>
</reference>
<evidence type="ECO:0000313" key="3">
    <source>
        <dbReference type="Proteomes" id="UP000002943"/>
    </source>
</evidence>
<dbReference type="OrthoDB" id="9800846at2"/>
<sequence>MSLLNFYDFNVLGDSRGALVSIEAERSIPFEIRRVYYIFGTQKGVARGFHAHKELQQVAVCLAGSCKFLMDDGKHKEETVLDSNSQGLLIDVMQWHEMYDFSEDCILMVLASDHYDESDYIRSYDEFLREIK</sequence>
<dbReference type="SUPFAM" id="SSF51182">
    <property type="entry name" value="RmlC-like cupins"/>
    <property type="match status" value="1"/>
</dbReference>
<dbReference type="EMBL" id="AEIU01000068">
    <property type="protein sequence ID" value="EFP96982.1"/>
    <property type="molecule type" value="Genomic_DNA"/>
</dbReference>